<reference evidence="6" key="1">
    <citation type="submission" date="2023-07" db="EMBL/GenBank/DDBJ databases">
        <title>30 novel species of actinomycetes from the DSMZ collection.</title>
        <authorList>
            <person name="Nouioui I."/>
        </authorList>
    </citation>
    <scope>NUCLEOTIDE SEQUENCE [LARGE SCALE GENOMIC DNA]</scope>
    <source>
        <strain evidence="6">DSM 46792</strain>
    </source>
</reference>
<gene>
    <name evidence="5" type="ORF">RM425_12200</name>
</gene>
<dbReference type="Proteomes" id="UP001183222">
    <property type="component" value="Unassembled WGS sequence"/>
</dbReference>
<evidence type="ECO:0000256" key="1">
    <source>
        <dbReference type="SAM" id="MobiDB-lite"/>
    </source>
</evidence>
<evidence type="ECO:0000313" key="5">
    <source>
        <dbReference type="EMBL" id="MDT0276663.1"/>
    </source>
</evidence>
<dbReference type="RefSeq" id="WP_311345478.1">
    <property type="nucleotide sequence ID" value="NZ_JAVREI010000007.1"/>
</dbReference>
<organism evidence="5 6">
    <name type="scientific">Blastococcus goldschmidtiae</name>
    <dbReference type="NCBI Taxonomy" id="3075546"/>
    <lineage>
        <taxon>Bacteria</taxon>
        <taxon>Bacillati</taxon>
        <taxon>Actinomycetota</taxon>
        <taxon>Actinomycetes</taxon>
        <taxon>Geodermatophilales</taxon>
        <taxon>Geodermatophilaceae</taxon>
        <taxon>Blastococcus</taxon>
    </lineage>
</organism>
<feature type="domain" description="GmrSD restriction endonucleases C-terminal" evidence="3">
    <location>
        <begin position="445"/>
        <end position="593"/>
    </location>
</feature>
<accession>A0ABU2K937</accession>
<feature type="compositionally biased region" description="Low complexity" evidence="1">
    <location>
        <begin position="606"/>
        <end position="623"/>
    </location>
</feature>
<comment type="caution">
    <text evidence="5">The sequence shown here is derived from an EMBL/GenBank/DDBJ whole genome shotgun (WGS) entry which is preliminary data.</text>
</comment>
<dbReference type="InterPro" id="IPR004919">
    <property type="entry name" value="GmrSD_N"/>
</dbReference>
<dbReference type="PANTHER" id="PTHR35149">
    <property type="entry name" value="SLL5132 PROTEIN"/>
    <property type="match status" value="1"/>
</dbReference>
<feature type="domain" description="DUF7662" evidence="4">
    <location>
        <begin position="642"/>
        <end position="714"/>
    </location>
</feature>
<dbReference type="GO" id="GO:0004519">
    <property type="term" value="F:endonuclease activity"/>
    <property type="evidence" value="ECO:0007669"/>
    <property type="project" value="UniProtKB-KW"/>
</dbReference>
<keyword evidence="5" id="KW-0540">Nuclease</keyword>
<name>A0ABU2K937_9ACTN</name>
<evidence type="ECO:0000259" key="3">
    <source>
        <dbReference type="Pfam" id="PF07510"/>
    </source>
</evidence>
<keyword evidence="6" id="KW-1185">Reference proteome</keyword>
<sequence>MQAQTHTPAAIFGSHIRYVVPLFQRRYVWDQAEQWAPLWDDVRALAEKVLETPSGYGAPPVSPHFLGAIVVDQQSNPSGFIQVRHVIDGQQRLTTLQLLLDAAQEVTEKHGAPLDAETLKVLVLNQPQVTQSPDEVFKVWPTDRDQDAFRAAMTNDSVVTPELATSRIARAHSFFVDQITEWCEPAGDPDKVAARLKALAQALHAHLKLVVIDLEPGDNAQVIFETLNHRGSRLLAADLVKNLLFQTAQIQQLDVASLYKQYWRPLDEDYWRELTAQGRLYRPRIDVFLNYWLVMKLLREVPADRIFIDFRDQVAASRARELPELLAEVAADAAVFSSLDSLPAGSAPARFYYRVIRALDTRSVMPVFLWLMRWSAEELPLEQRDKALNAIESWLVRRTLARLTGKNVNLVVLELLRALDEAGPADAGDRTERFLVEQTADSRLWPRDELIRESLATAPVYTSLVRARVRMLLEALEDDLRTAYGEGQPAPRELTVEHILPQKWRENWPLSPDDLAGAIARDRLLHVLGNLTLVSGGLNPALSNRPWTRDDGKGKRDYLLEHSALKLNAKLVTQHHEAWTEDDIRARTTALTERVLTLWPRPDSPSPADASAVSPEEAGAEPAEAVDEEVDDSSVPSHTGKYRKLWEWLRAQDADEIPLTFEEVEEVLGIPLPPSARLHMPHWYGYEGTALGRAIRDAGWKASMVDLQEQRVTFVPGA</sequence>
<dbReference type="Pfam" id="PF07510">
    <property type="entry name" value="GmrSD_C"/>
    <property type="match status" value="1"/>
</dbReference>
<feature type="domain" description="GmrSD restriction endonucleases N-terminal" evidence="2">
    <location>
        <begin position="11"/>
        <end position="245"/>
    </location>
</feature>
<keyword evidence="5" id="KW-0378">Hydrolase</keyword>
<dbReference type="Pfam" id="PF24698">
    <property type="entry name" value="DUF7662"/>
    <property type="match status" value="1"/>
</dbReference>
<dbReference type="InterPro" id="IPR011089">
    <property type="entry name" value="GmrSD_C"/>
</dbReference>
<protein>
    <submittedName>
        <fullName evidence="5">DUF262 domain-containing HNH endonuclease family protein</fullName>
    </submittedName>
</protein>
<dbReference type="EMBL" id="JAVREI010000007">
    <property type="protein sequence ID" value="MDT0276663.1"/>
    <property type="molecule type" value="Genomic_DNA"/>
</dbReference>
<keyword evidence="5" id="KW-0255">Endonuclease</keyword>
<feature type="region of interest" description="Disordered" evidence="1">
    <location>
        <begin position="599"/>
        <end position="638"/>
    </location>
</feature>
<evidence type="ECO:0000313" key="6">
    <source>
        <dbReference type="Proteomes" id="UP001183222"/>
    </source>
</evidence>
<dbReference type="PANTHER" id="PTHR35149:SF1">
    <property type="entry name" value="DUF5655 DOMAIN-CONTAINING PROTEIN"/>
    <property type="match status" value="1"/>
</dbReference>
<evidence type="ECO:0000259" key="2">
    <source>
        <dbReference type="Pfam" id="PF03235"/>
    </source>
</evidence>
<evidence type="ECO:0000259" key="4">
    <source>
        <dbReference type="Pfam" id="PF24698"/>
    </source>
</evidence>
<dbReference type="InterPro" id="IPR056079">
    <property type="entry name" value="DUF7662"/>
</dbReference>
<proteinExistence type="predicted"/>
<dbReference type="Pfam" id="PF03235">
    <property type="entry name" value="GmrSD_N"/>
    <property type="match status" value="1"/>
</dbReference>